<sequence length="159" mass="19077">MNQYQYCLIALIGVSYSFHVANGHDNLLTSEKKVQKYHQKHHYQIGQFLFDATDYSKHKRYKHRAFSRRAAPNLKFKRTSIQSIPVTSEVENEYFQQFFEKYLRGQRICLGKGRVNPKTKQILNYAVISYRRIYGADYNLILYFDDLQRKIERRCKHTP</sequence>
<dbReference type="Proteomes" id="UP000801492">
    <property type="component" value="Unassembled WGS sequence"/>
</dbReference>
<proteinExistence type="predicted"/>
<evidence type="ECO:0000313" key="1">
    <source>
        <dbReference type="EMBL" id="KAF2899073.1"/>
    </source>
</evidence>
<keyword evidence="2" id="KW-1185">Reference proteome</keyword>
<gene>
    <name evidence="1" type="ORF">ILUMI_07101</name>
</gene>
<name>A0A8K0D9E3_IGNLU</name>
<organism evidence="1 2">
    <name type="scientific">Ignelater luminosus</name>
    <name type="common">Cucubano</name>
    <name type="synonym">Pyrophorus luminosus</name>
    <dbReference type="NCBI Taxonomy" id="2038154"/>
    <lineage>
        <taxon>Eukaryota</taxon>
        <taxon>Metazoa</taxon>
        <taxon>Ecdysozoa</taxon>
        <taxon>Arthropoda</taxon>
        <taxon>Hexapoda</taxon>
        <taxon>Insecta</taxon>
        <taxon>Pterygota</taxon>
        <taxon>Neoptera</taxon>
        <taxon>Endopterygota</taxon>
        <taxon>Coleoptera</taxon>
        <taxon>Polyphaga</taxon>
        <taxon>Elateriformia</taxon>
        <taxon>Elateroidea</taxon>
        <taxon>Elateridae</taxon>
        <taxon>Agrypninae</taxon>
        <taxon>Pyrophorini</taxon>
        <taxon>Ignelater</taxon>
    </lineage>
</organism>
<reference evidence="1" key="1">
    <citation type="submission" date="2019-08" db="EMBL/GenBank/DDBJ databases">
        <title>The genome of the North American firefly Photinus pyralis.</title>
        <authorList>
            <consortium name="Photinus pyralis genome working group"/>
            <person name="Fallon T.R."/>
            <person name="Sander Lower S.E."/>
            <person name="Weng J.-K."/>
        </authorList>
    </citation>
    <scope>NUCLEOTIDE SEQUENCE</scope>
    <source>
        <strain evidence="1">TRF0915ILg1</strain>
        <tissue evidence="1">Whole body</tissue>
    </source>
</reference>
<protein>
    <submittedName>
        <fullName evidence="1">Uncharacterized protein</fullName>
    </submittedName>
</protein>
<accession>A0A8K0D9E3</accession>
<dbReference type="EMBL" id="VTPC01003059">
    <property type="protein sequence ID" value="KAF2899073.1"/>
    <property type="molecule type" value="Genomic_DNA"/>
</dbReference>
<comment type="caution">
    <text evidence="1">The sequence shown here is derived from an EMBL/GenBank/DDBJ whole genome shotgun (WGS) entry which is preliminary data.</text>
</comment>
<evidence type="ECO:0000313" key="2">
    <source>
        <dbReference type="Proteomes" id="UP000801492"/>
    </source>
</evidence>
<dbReference type="AlphaFoldDB" id="A0A8K0D9E3"/>